<sequence>MAEALVGGAVLSAFLQVAFDRVASRELCGLASLGAQQIHAGWIMQLKETSNVNVPAKSALYLNCSADFQAQYVQPVEAFNNFYLKIT</sequence>
<dbReference type="EMBL" id="PKMF04000162">
    <property type="protein sequence ID" value="KAK7845960.1"/>
    <property type="molecule type" value="Genomic_DNA"/>
</dbReference>
<organism evidence="1 2">
    <name type="scientific">Quercus suber</name>
    <name type="common">Cork oak</name>
    <dbReference type="NCBI Taxonomy" id="58331"/>
    <lineage>
        <taxon>Eukaryota</taxon>
        <taxon>Viridiplantae</taxon>
        <taxon>Streptophyta</taxon>
        <taxon>Embryophyta</taxon>
        <taxon>Tracheophyta</taxon>
        <taxon>Spermatophyta</taxon>
        <taxon>Magnoliopsida</taxon>
        <taxon>eudicotyledons</taxon>
        <taxon>Gunneridae</taxon>
        <taxon>Pentapetalae</taxon>
        <taxon>rosids</taxon>
        <taxon>fabids</taxon>
        <taxon>Fagales</taxon>
        <taxon>Fagaceae</taxon>
        <taxon>Quercus</taxon>
    </lineage>
</organism>
<name>A0AAW0L2N4_QUESU</name>
<evidence type="ECO:0000313" key="1">
    <source>
        <dbReference type="EMBL" id="KAK7845960.1"/>
    </source>
</evidence>
<comment type="caution">
    <text evidence="1">The sequence shown here is derived from an EMBL/GenBank/DDBJ whole genome shotgun (WGS) entry which is preliminary data.</text>
</comment>
<accession>A0AAW0L2N4</accession>
<evidence type="ECO:0000313" key="2">
    <source>
        <dbReference type="Proteomes" id="UP000237347"/>
    </source>
</evidence>
<dbReference type="AlphaFoldDB" id="A0AAW0L2N4"/>
<protein>
    <submittedName>
        <fullName evidence="1">Uncharacterized protein</fullName>
    </submittedName>
</protein>
<dbReference type="Proteomes" id="UP000237347">
    <property type="component" value="Unassembled WGS sequence"/>
</dbReference>
<reference evidence="1 2" key="1">
    <citation type="journal article" date="2018" name="Sci. Data">
        <title>The draft genome sequence of cork oak.</title>
        <authorList>
            <person name="Ramos A.M."/>
            <person name="Usie A."/>
            <person name="Barbosa P."/>
            <person name="Barros P.M."/>
            <person name="Capote T."/>
            <person name="Chaves I."/>
            <person name="Simoes F."/>
            <person name="Abreu I."/>
            <person name="Carrasquinho I."/>
            <person name="Faro C."/>
            <person name="Guimaraes J.B."/>
            <person name="Mendonca D."/>
            <person name="Nobrega F."/>
            <person name="Rodrigues L."/>
            <person name="Saibo N.J.M."/>
            <person name="Varela M.C."/>
            <person name="Egas C."/>
            <person name="Matos J."/>
            <person name="Miguel C.M."/>
            <person name="Oliveira M.M."/>
            <person name="Ricardo C.P."/>
            <person name="Goncalves S."/>
        </authorList>
    </citation>
    <scope>NUCLEOTIDE SEQUENCE [LARGE SCALE GENOMIC DNA]</scope>
    <source>
        <strain evidence="2">cv. HL8</strain>
    </source>
</reference>
<gene>
    <name evidence="1" type="ORF">CFP56_008593</name>
</gene>
<proteinExistence type="predicted"/>
<keyword evidence="2" id="KW-1185">Reference proteome</keyword>